<comment type="subcellular location">
    <subcellularLocation>
        <location evidence="1">Cytoplasm</location>
        <location evidence="1">Cytosol</location>
    </subcellularLocation>
</comment>
<gene>
    <name evidence="6" type="ORF">FPQ15_09985</name>
</gene>
<dbReference type="EMBL" id="VMHM01000013">
    <property type="protein sequence ID" value="TSJ97994.1"/>
    <property type="molecule type" value="Genomic_DNA"/>
</dbReference>
<dbReference type="RefSeq" id="WP_144092468.1">
    <property type="nucleotide sequence ID" value="NZ_CAMLAP010000026.1"/>
</dbReference>
<keyword evidence="2" id="KW-0963">Cytoplasm</keyword>
<keyword evidence="3" id="KW-1005">Bacterial flagellum biogenesis</keyword>
<dbReference type="Gene3D" id="1.20.58.380">
    <property type="entry name" value="Flagellar protein flit"/>
    <property type="match status" value="1"/>
</dbReference>
<dbReference type="Pfam" id="PF05400">
    <property type="entry name" value="FliT"/>
    <property type="match status" value="1"/>
</dbReference>
<evidence type="ECO:0000256" key="1">
    <source>
        <dbReference type="ARBA" id="ARBA00004514"/>
    </source>
</evidence>
<dbReference type="AlphaFoldDB" id="A0A556SA51"/>
<dbReference type="InterPro" id="IPR008622">
    <property type="entry name" value="FliT"/>
</dbReference>
<sequence>MNTNLLLEQYEQLNYIVGQMLIDSQKEDWESLISWQAKYHQLTEDVKLNEGLPVIENMSTQQQDIMKMYFNNIISNHQQLVQLMHVRRSELSKLIGEQVDYQTKIGSYQKVANLV</sequence>
<evidence type="ECO:0000256" key="5">
    <source>
        <dbReference type="ARBA" id="ARBA00093797"/>
    </source>
</evidence>
<comment type="caution">
    <text evidence="6">The sequence shown here is derived from an EMBL/GenBank/DDBJ whole genome shotgun (WGS) entry which is preliminary data.</text>
</comment>
<dbReference type="GO" id="GO:0044781">
    <property type="term" value="P:bacterial-type flagellum organization"/>
    <property type="evidence" value="ECO:0007669"/>
    <property type="project" value="UniProtKB-KW"/>
</dbReference>
<proteinExistence type="predicted"/>
<evidence type="ECO:0000256" key="4">
    <source>
        <dbReference type="ARBA" id="ARBA00023186"/>
    </source>
</evidence>
<keyword evidence="4" id="KW-0143">Chaperone</keyword>
<evidence type="ECO:0000313" key="6">
    <source>
        <dbReference type="EMBL" id="TSJ97994.1"/>
    </source>
</evidence>
<protein>
    <recommendedName>
        <fullName evidence="5">Flagellar protein FliT</fullName>
    </recommendedName>
</protein>
<evidence type="ECO:0000313" key="7">
    <source>
        <dbReference type="Proteomes" id="UP000319483"/>
    </source>
</evidence>
<accession>A0A556SA51</accession>
<evidence type="ECO:0000256" key="2">
    <source>
        <dbReference type="ARBA" id="ARBA00022490"/>
    </source>
</evidence>
<evidence type="ECO:0000256" key="3">
    <source>
        <dbReference type="ARBA" id="ARBA00022795"/>
    </source>
</evidence>
<dbReference type="Proteomes" id="UP000319483">
    <property type="component" value="Unassembled WGS sequence"/>
</dbReference>
<reference evidence="6 7" key="1">
    <citation type="submission" date="2019-07" db="EMBL/GenBank/DDBJ databases">
        <title>Gilliamella genomes.</title>
        <authorList>
            <person name="Zheng H."/>
        </authorList>
    </citation>
    <scope>NUCLEOTIDE SEQUENCE [LARGE SCALE GENOMIC DNA]</scope>
    <source>
        <strain evidence="6 7">W8127</strain>
    </source>
</reference>
<name>A0A556SA51_9GAMM</name>
<organism evidence="6 7">
    <name type="scientific">Gilliamella apicola</name>
    <dbReference type="NCBI Taxonomy" id="1196095"/>
    <lineage>
        <taxon>Bacteria</taxon>
        <taxon>Pseudomonadati</taxon>
        <taxon>Pseudomonadota</taxon>
        <taxon>Gammaproteobacteria</taxon>
        <taxon>Orbales</taxon>
        <taxon>Orbaceae</taxon>
        <taxon>Gilliamella</taxon>
    </lineage>
</organism>